<evidence type="ECO:0000256" key="6">
    <source>
        <dbReference type="ARBA" id="ARBA00023315"/>
    </source>
</evidence>
<feature type="compositionally biased region" description="Low complexity" evidence="7">
    <location>
        <begin position="330"/>
        <end position="349"/>
    </location>
</feature>
<gene>
    <name evidence="8" type="ORF">GCM10009858_23550</name>
</gene>
<dbReference type="Pfam" id="PF03279">
    <property type="entry name" value="Lip_A_acyltrans"/>
    <property type="match status" value="1"/>
</dbReference>
<feature type="region of interest" description="Disordered" evidence="7">
    <location>
        <begin position="314"/>
        <end position="349"/>
    </location>
</feature>
<dbReference type="InterPro" id="IPR004960">
    <property type="entry name" value="LipA_acyltrans"/>
</dbReference>
<evidence type="ECO:0000313" key="8">
    <source>
        <dbReference type="EMBL" id="GAA2484997.1"/>
    </source>
</evidence>
<evidence type="ECO:0000256" key="5">
    <source>
        <dbReference type="ARBA" id="ARBA00023136"/>
    </source>
</evidence>
<evidence type="ECO:0000256" key="3">
    <source>
        <dbReference type="ARBA" id="ARBA00022519"/>
    </source>
</evidence>
<dbReference type="NCBIfam" id="NF005919">
    <property type="entry name" value="PRK07920.1"/>
    <property type="match status" value="1"/>
</dbReference>
<evidence type="ECO:0000256" key="7">
    <source>
        <dbReference type="SAM" id="MobiDB-lite"/>
    </source>
</evidence>
<protein>
    <submittedName>
        <fullName evidence="8">Phosphatidylinositol mannoside acyltransferase</fullName>
    </submittedName>
</protein>
<sequence length="349" mass="37697">MTSLPRRATDTVSVLGFKLGWSVVRALPERAAYALFDRVADLSVRRGGKGIERLRSNYRQVRPELSEAELETLVRQGMRSYMRYYCEAFRLPSLSRAQIDAAIVVRGDAEIRELCARREAGVVFVGHLGNFDLAAAWSAGNLMPVTTVAERLKPEEVFQEFVAFRRSIDMDIIPLTGGDDPFHGLLTAARDGGRLIALAADRDLTNGGVEVDLLGHRARMAKGPAVLSLMTGAPLYAARIWYEPAPAGEGLGGHRTVIEFSERLVPRVEGTTAVRAADLIQQCADHLAVTIREHTSSWHMLQRVFVDDLAAPVPPAAATPTPAGTEIPDAATASSATSPTSPSARGATS</sequence>
<dbReference type="RefSeq" id="WP_344255096.1">
    <property type="nucleotide sequence ID" value="NZ_BAAARE010000009.1"/>
</dbReference>
<reference evidence="9" key="1">
    <citation type="journal article" date="2019" name="Int. J. Syst. Evol. Microbiol.">
        <title>The Global Catalogue of Microorganisms (GCM) 10K type strain sequencing project: providing services to taxonomists for standard genome sequencing and annotation.</title>
        <authorList>
            <consortium name="The Broad Institute Genomics Platform"/>
            <consortium name="The Broad Institute Genome Sequencing Center for Infectious Disease"/>
            <person name="Wu L."/>
            <person name="Ma J."/>
        </authorList>
    </citation>
    <scope>NUCLEOTIDE SEQUENCE [LARGE SCALE GENOMIC DNA]</scope>
    <source>
        <strain evidence="9">JCM 16259</strain>
    </source>
</reference>
<keyword evidence="6 8" id="KW-0012">Acyltransferase</keyword>
<keyword evidence="9" id="KW-1185">Reference proteome</keyword>
<organism evidence="8 9">
    <name type="scientific">Terrabacter carboxydivorans</name>
    <dbReference type="NCBI Taxonomy" id="619730"/>
    <lineage>
        <taxon>Bacteria</taxon>
        <taxon>Bacillati</taxon>
        <taxon>Actinomycetota</taxon>
        <taxon>Actinomycetes</taxon>
        <taxon>Micrococcales</taxon>
        <taxon>Intrasporangiaceae</taxon>
        <taxon>Terrabacter</taxon>
    </lineage>
</organism>
<dbReference type="PANTHER" id="PTHR30606">
    <property type="entry name" value="LIPID A BIOSYNTHESIS LAUROYL ACYLTRANSFERASE"/>
    <property type="match status" value="1"/>
</dbReference>
<dbReference type="PANTHER" id="PTHR30606:SF10">
    <property type="entry name" value="PHOSPHATIDYLINOSITOL MANNOSIDE ACYLTRANSFERASE"/>
    <property type="match status" value="1"/>
</dbReference>
<comment type="caution">
    <text evidence="8">The sequence shown here is derived from an EMBL/GenBank/DDBJ whole genome shotgun (WGS) entry which is preliminary data.</text>
</comment>
<keyword evidence="2" id="KW-1003">Cell membrane</keyword>
<dbReference type="Proteomes" id="UP001500730">
    <property type="component" value="Unassembled WGS sequence"/>
</dbReference>
<name>A0ABP5YU16_9MICO</name>
<dbReference type="GO" id="GO:0016746">
    <property type="term" value="F:acyltransferase activity"/>
    <property type="evidence" value="ECO:0007669"/>
    <property type="project" value="UniProtKB-KW"/>
</dbReference>
<evidence type="ECO:0000313" key="9">
    <source>
        <dbReference type="Proteomes" id="UP001500730"/>
    </source>
</evidence>
<comment type="subcellular location">
    <subcellularLocation>
        <location evidence="1">Cell inner membrane</location>
    </subcellularLocation>
</comment>
<evidence type="ECO:0000256" key="1">
    <source>
        <dbReference type="ARBA" id="ARBA00004533"/>
    </source>
</evidence>
<dbReference type="EMBL" id="BAAARE010000009">
    <property type="protein sequence ID" value="GAA2484997.1"/>
    <property type="molecule type" value="Genomic_DNA"/>
</dbReference>
<accession>A0ABP5YU16</accession>
<proteinExistence type="predicted"/>
<dbReference type="CDD" id="cd07984">
    <property type="entry name" value="LPLAT_LABLAT-like"/>
    <property type="match status" value="1"/>
</dbReference>
<keyword evidence="5" id="KW-0472">Membrane</keyword>
<keyword evidence="4" id="KW-0808">Transferase</keyword>
<keyword evidence="3" id="KW-0997">Cell inner membrane</keyword>
<evidence type="ECO:0000256" key="4">
    <source>
        <dbReference type="ARBA" id="ARBA00022679"/>
    </source>
</evidence>
<evidence type="ECO:0000256" key="2">
    <source>
        <dbReference type="ARBA" id="ARBA00022475"/>
    </source>
</evidence>